<comment type="similarity">
    <text evidence="1">Belongs to the LTO1 family.</text>
</comment>
<gene>
    <name evidence="4" type="ORF">P154DRAFT_520750</name>
</gene>
<evidence type="ECO:0000313" key="5">
    <source>
        <dbReference type="Proteomes" id="UP000799779"/>
    </source>
</evidence>
<evidence type="ECO:0000256" key="1">
    <source>
        <dbReference type="ARBA" id="ARBA00038090"/>
    </source>
</evidence>
<dbReference type="AlphaFoldDB" id="A0A6A5WYI9"/>
<feature type="region of interest" description="Disordered" evidence="2">
    <location>
        <begin position="220"/>
        <end position="254"/>
    </location>
</feature>
<keyword evidence="5" id="KW-1185">Reference proteome</keyword>
<dbReference type="InterPro" id="IPR052436">
    <property type="entry name" value="LTO1_adapter"/>
</dbReference>
<name>A0A6A5WYI9_9PLEO</name>
<dbReference type="PANTHER" id="PTHR28532">
    <property type="entry name" value="GEO13458P1"/>
    <property type="match status" value="1"/>
</dbReference>
<organism evidence="4 5">
    <name type="scientific">Amniculicola lignicola CBS 123094</name>
    <dbReference type="NCBI Taxonomy" id="1392246"/>
    <lineage>
        <taxon>Eukaryota</taxon>
        <taxon>Fungi</taxon>
        <taxon>Dikarya</taxon>
        <taxon>Ascomycota</taxon>
        <taxon>Pezizomycotina</taxon>
        <taxon>Dothideomycetes</taxon>
        <taxon>Pleosporomycetidae</taxon>
        <taxon>Pleosporales</taxon>
        <taxon>Amniculicolaceae</taxon>
        <taxon>Amniculicola</taxon>
    </lineage>
</organism>
<sequence length="254" mass="27517">MPPSQVPNPNPDPDPDPFTTLLHLEDTLYTSAYTSGTLAGARAGRIEGRVFGLEKGFEKFAALGVLHGRACVWGGRTASNSSSKEADRARETVLKPQRPNEGAMATDELDGGEGQRMGGEAEEVEEVYLKEAEQVCLKQTEQVHVKEHRHHNKPPIPPLPPNPRLQKHISTLHALSDPPTFSTSNTEDSVADFDDRFKRAGAKVKVIERIVGETGSVVAGETLSDSRTNKAQNGSGSGSAGDNFEDFTTSRFLR</sequence>
<feature type="compositionally biased region" description="Polar residues" evidence="2">
    <location>
        <begin position="223"/>
        <end position="234"/>
    </location>
</feature>
<evidence type="ECO:0000313" key="4">
    <source>
        <dbReference type="EMBL" id="KAF2002626.1"/>
    </source>
</evidence>
<protein>
    <recommendedName>
        <fullName evidence="3">Essential protein Yae1 N-terminal domain-containing protein</fullName>
    </recommendedName>
</protein>
<accession>A0A6A5WYI9</accession>
<feature type="domain" description="Essential protein Yae1 N-terminal" evidence="3">
    <location>
        <begin position="33"/>
        <end position="70"/>
    </location>
</feature>
<dbReference type="EMBL" id="ML977576">
    <property type="protein sequence ID" value="KAF2002626.1"/>
    <property type="molecule type" value="Genomic_DNA"/>
</dbReference>
<feature type="compositionally biased region" description="Basic and acidic residues" evidence="2">
    <location>
        <begin position="84"/>
        <end position="93"/>
    </location>
</feature>
<dbReference type="PANTHER" id="PTHR28532:SF1">
    <property type="entry name" value="ORAL CANCER OVEREXPRESSED 1"/>
    <property type="match status" value="1"/>
</dbReference>
<proteinExistence type="inferred from homology"/>
<reference evidence="4" key="1">
    <citation type="journal article" date="2020" name="Stud. Mycol.">
        <title>101 Dothideomycetes genomes: a test case for predicting lifestyles and emergence of pathogens.</title>
        <authorList>
            <person name="Haridas S."/>
            <person name="Albert R."/>
            <person name="Binder M."/>
            <person name="Bloem J."/>
            <person name="Labutti K."/>
            <person name="Salamov A."/>
            <person name="Andreopoulos B."/>
            <person name="Baker S."/>
            <person name="Barry K."/>
            <person name="Bills G."/>
            <person name="Bluhm B."/>
            <person name="Cannon C."/>
            <person name="Castanera R."/>
            <person name="Culley D."/>
            <person name="Daum C."/>
            <person name="Ezra D."/>
            <person name="Gonzalez J."/>
            <person name="Henrissat B."/>
            <person name="Kuo A."/>
            <person name="Liang C."/>
            <person name="Lipzen A."/>
            <person name="Lutzoni F."/>
            <person name="Magnuson J."/>
            <person name="Mondo S."/>
            <person name="Nolan M."/>
            <person name="Ohm R."/>
            <person name="Pangilinan J."/>
            <person name="Park H.-J."/>
            <person name="Ramirez L."/>
            <person name="Alfaro M."/>
            <person name="Sun H."/>
            <person name="Tritt A."/>
            <person name="Yoshinaga Y."/>
            <person name="Zwiers L.-H."/>
            <person name="Turgeon B."/>
            <person name="Goodwin S."/>
            <person name="Spatafora J."/>
            <person name="Crous P."/>
            <person name="Grigoriev I."/>
        </authorList>
    </citation>
    <scope>NUCLEOTIDE SEQUENCE</scope>
    <source>
        <strain evidence="4">CBS 123094</strain>
    </source>
</reference>
<dbReference type="OrthoDB" id="48036at2759"/>
<dbReference type="Pfam" id="PF09811">
    <property type="entry name" value="Yae1_N"/>
    <property type="match status" value="1"/>
</dbReference>
<dbReference type="InterPro" id="IPR019191">
    <property type="entry name" value="Essential_protein_Yae1_N"/>
</dbReference>
<feature type="region of interest" description="Disordered" evidence="2">
    <location>
        <begin position="76"/>
        <end position="116"/>
    </location>
</feature>
<dbReference type="Proteomes" id="UP000799779">
    <property type="component" value="Unassembled WGS sequence"/>
</dbReference>
<evidence type="ECO:0000259" key="3">
    <source>
        <dbReference type="Pfam" id="PF09811"/>
    </source>
</evidence>
<evidence type="ECO:0000256" key="2">
    <source>
        <dbReference type="SAM" id="MobiDB-lite"/>
    </source>
</evidence>